<proteinExistence type="predicted"/>
<reference evidence="3 4" key="1">
    <citation type="journal article" date="2016" name="Nat. Commun.">
        <title>Ectomycorrhizal ecology is imprinted in the genome of the dominant symbiotic fungus Cenococcum geophilum.</title>
        <authorList>
            <consortium name="DOE Joint Genome Institute"/>
            <person name="Peter M."/>
            <person name="Kohler A."/>
            <person name="Ohm R.A."/>
            <person name="Kuo A."/>
            <person name="Krutzmann J."/>
            <person name="Morin E."/>
            <person name="Arend M."/>
            <person name="Barry K.W."/>
            <person name="Binder M."/>
            <person name="Choi C."/>
            <person name="Clum A."/>
            <person name="Copeland A."/>
            <person name="Grisel N."/>
            <person name="Haridas S."/>
            <person name="Kipfer T."/>
            <person name="LaButti K."/>
            <person name="Lindquist E."/>
            <person name="Lipzen A."/>
            <person name="Maire R."/>
            <person name="Meier B."/>
            <person name="Mihaltcheva S."/>
            <person name="Molinier V."/>
            <person name="Murat C."/>
            <person name="Poggeler S."/>
            <person name="Quandt C.A."/>
            <person name="Sperisen C."/>
            <person name="Tritt A."/>
            <person name="Tisserant E."/>
            <person name="Crous P.W."/>
            <person name="Henrissat B."/>
            <person name="Nehls U."/>
            <person name="Egli S."/>
            <person name="Spatafora J.W."/>
            <person name="Grigoriev I.V."/>
            <person name="Martin F.M."/>
        </authorList>
    </citation>
    <scope>NUCLEOTIDE SEQUENCE [LARGE SCALE GENOMIC DNA]</scope>
    <source>
        <strain evidence="3 4">CBS 459.81</strain>
    </source>
</reference>
<sequence length="214" mass="25132">MPDKGFNTIFDRIDELSEYLRVLYRKYWRPGPHLAVDETIQRFMGRAPEIVNIPTKPTPEGDKKEQGPQDLYRSFLEEDFTKTQAVVLDLLTQRHPDTDERLYPPDKHVVWLDNLFSSVKLFERLRSLRIGAAGTVRTTRTKREEMGEEEYNIEKITIEQQSEQQSKQQQSEQQSKQQQSEQQSEQQSLKRSSQQSSKRSSKRRKTNAKKKGVC</sequence>
<organism evidence="3 4">
    <name type="scientific">Lepidopterella palustris CBS 459.81</name>
    <dbReference type="NCBI Taxonomy" id="1314670"/>
    <lineage>
        <taxon>Eukaryota</taxon>
        <taxon>Fungi</taxon>
        <taxon>Dikarya</taxon>
        <taxon>Ascomycota</taxon>
        <taxon>Pezizomycotina</taxon>
        <taxon>Dothideomycetes</taxon>
        <taxon>Pleosporomycetidae</taxon>
        <taxon>Mytilinidiales</taxon>
        <taxon>Argynnaceae</taxon>
        <taxon>Lepidopterella</taxon>
    </lineage>
</organism>
<feature type="compositionally biased region" description="Basic residues" evidence="1">
    <location>
        <begin position="199"/>
        <end position="214"/>
    </location>
</feature>
<dbReference type="AlphaFoldDB" id="A0A8E2DZ03"/>
<dbReference type="OrthoDB" id="122438at2759"/>
<evidence type="ECO:0000256" key="1">
    <source>
        <dbReference type="SAM" id="MobiDB-lite"/>
    </source>
</evidence>
<name>A0A8E2DZ03_9PEZI</name>
<feature type="compositionally biased region" description="Low complexity" evidence="1">
    <location>
        <begin position="159"/>
        <end position="198"/>
    </location>
</feature>
<keyword evidence="4" id="KW-1185">Reference proteome</keyword>
<evidence type="ECO:0000313" key="3">
    <source>
        <dbReference type="EMBL" id="OCK74316.1"/>
    </source>
</evidence>
<dbReference type="InterPro" id="IPR029526">
    <property type="entry name" value="PGBD"/>
</dbReference>
<evidence type="ECO:0000313" key="4">
    <source>
        <dbReference type="Proteomes" id="UP000250266"/>
    </source>
</evidence>
<feature type="domain" description="PiggyBac transposable element-derived protein" evidence="2">
    <location>
        <begin position="10"/>
        <end position="147"/>
    </location>
</feature>
<accession>A0A8E2DZ03</accession>
<dbReference type="Pfam" id="PF13843">
    <property type="entry name" value="DDE_Tnp_1_7"/>
    <property type="match status" value="1"/>
</dbReference>
<protein>
    <recommendedName>
        <fullName evidence="2">PiggyBac transposable element-derived protein domain-containing protein</fullName>
    </recommendedName>
</protein>
<dbReference type="EMBL" id="KV745506">
    <property type="protein sequence ID" value="OCK74316.1"/>
    <property type="molecule type" value="Genomic_DNA"/>
</dbReference>
<feature type="region of interest" description="Disordered" evidence="1">
    <location>
        <begin position="158"/>
        <end position="214"/>
    </location>
</feature>
<evidence type="ECO:0000259" key="2">
    <source>
        <dbReference type="Pfam" id="PF13843"/>
    </source>
</evidence>
<gene>
    <name evidence="3" type="ORF">K432DRAFT_398181</name>
</gene>
<dbReference type="Proteomes" id="UP000250266">
    <property type="component" value="Unassembled WGS sequence"/>
</dbReference>